<accession>A0ABS5RDB5</accession>
<evidence type="ECO:0000313" key="2">
    <source>
        <dbReference type="Proteomes" id="UP001519535"/>
    </source>
</evidence>
<sequence>MVIGVRADVLTVSGDIASILDSRLAKLPGASLARNEHRPNGYHWVLPNGGKIRVFSSADQSPAGVTLHSNLPDDEHNTWAVEIFDGICAGSDGNVALLDEDDNVVKSRRQTAV</sequence>
<dbReference type="Proteomes" id="UP001519535">
    <property type="component" value="Unassembled WGS sequence"/>
</dbReference>
<name>A0ABS5RDB5_9MYCO</name>
<comment type="caution">
    <text evidence="1">The sequence shown here is derived from an EMBL/GenBank/DDBJ whole genome shotgun (WGS) entry which is preliminary data.</text>
</comment>
<organism evidence="1 2">
    <name type="scientific">Mycolicibacter acidiphilus</name>
    <dbReference type="NCBI Taxonomy" id="2835306"/>
    <lineage>
        <taxon>Bacteria</taxon>
        <taxon>Bacillati</taxon>
        <taxon>Actinomycetota</taxon>
        <taxon>Actinomycetes</taxon>
        <taxon>Mycobacteriales</taxon>
        <taxon>Mycobacteriaceae</taxon>
        <taxon>Mycolicibacter</taxon>
    </lineage>
</organism>
<dbReference type="EMBL" id="JAHCLR010000001">
    <property type="protein sequence ID" value="MBS9532277.1"/>
    <property type="molecule type" value="Genomic_DNA"/>
</dbReference>
<gene>
    <name evidence="1" type="ORF">KIH27_01585</name>
</gene>
<keyword evidence="2" id="KW-1185">Reference proteome</keyword>
<evidence type="ECO:0000313" key="1">
    <source>
        <dbReference type="EMBL" id="MBS9532277.1"/>
    </source>
</evidence>
<reference evidence="1 2" key="1">
    <citation type="submission" date="2021-05" db="EMBL/GenBank/DDBJ databases">
        <title>Mycobacterium acidophilum sp. nov., an extremely acid-tolerant member of the genus Mycobacterium.</title>
        <authorList>
            <person name="Xia J."/>
        </authorList>
    </citation>
    <scope>NUCLEOTIDE SEQUENCE [LARGE SCALE GENOMIC DNA]</scope>
    <source>
        <strain evidence="1 2">M1</strain>
    </source>
</reference>
<protein>
    <submittedName>
        <fullName evidence="1">Uncharacterized protein</fullName>
    </submittedName>
</protein>
<proteinExistence type="predicted"/>